<dbReference type="EMBL" id="CP046913">
    <property type="protein sequence ID" value="QGZ60702.1"/>
    <property type="molecule type" value="Genomic_DNA"/>
</dbReference>
<evidence type="ECO:0000313" key="1">
    <source>
        <dbReference type="EMBL" id="QGZ60702.1"/>
    </source>
</evidence>
<keyword evidence="2" id="KW-1185">Reference proteome</keyword>
<gene>
    <name evidence="1" type="ORF">FAZ98_02520</name>
</gene>
<proteinExistence type="predicted"/>
<dbReference type="Proteomes" id="UP000433577">
    <property type="component" value="Chromosome 1"/>
</dbReference>
<evidence type="ECO:0008006" key="3">
    <source>
        <dbReference type="Google" id="ProtNLM"/>
    </source>
</evidence>
<dbReference type="RefSeq" id="WP_158948478.1">
    <property type="nucleotide sequence ID" value="NZ_CP046913.1"/>
</dbReference>
<name>A0A7Z2GF82_9BURK</name>
<protein>
    <recommendedName>
        <fullName evidence="3">Rhamnan synthesis protein F</fullName>
    </recommendedName>
</protein>
<dbReference type="KEGG" id="pacs:FAZ98_02520"/>
<accession>A0A7Z2GF82</accession>
<dbReference type="AlphaFoldDB" id="A0A7Z2GF82"/>
<evidence type="ECO:0000313" key="2">
    <source>
        <dbReference type="Proteomes" id="UP000433577"/>
    </source>
</evidence>
<sequence>MNKCFVVIVQYGDRHSFAVRKLARRLAAQHSTHCEIVRTDQPEAAAFVANPNEAMEFSGYQEGLGKISAAAKAAGLGDDDTATFVFLNDTAISSHIKWLSHLSLNILFDNLKSNYGQSNEYIGLRMPISSGIEQVSGKDGYLSTWLFALRASLRTLSKVRFYEEPENFENFSKSVLPGLPARYLADVDSWLRPTHWLKGWYQAIPGRELDRDTRNRKLMSIYLEHRLPARLRQLDFIVADISVSASEAQKARLSKLRVADRLNTNFIKLRLRAPHFLKKILLKPFNR</sequence>
<organism evidence="1 2">
    <name type="scientific">Paraburkholderia acidisoli</name>
    <dbReference type="NCBI Taxonomy" id="2571748"/>
    <lineage>
        <taxon>Bacteria</taxon>
        <taxon>Pseudomonadati</taxon>
        <taxon>Pseudomonadota</taxon>
        <taxon>Betaproteobacteria</taxon>
        <taxon>Burkholderiales</taxon>
        <taxon>Burkholderiaceae</taxon>
        <taxon>Paraburkholderia</taxon>
    </lineage>
</organism>
<reference evidence="1 2" key="1">
    <citation type="submission" date="2019-12" db="EMBL/GenBank/DDBJ databases">
        <title>Paraburkholderia acidiphila 7Q-K02 sp. nov and Paraburkholderia acidisoli DHF22 sp. nov., two strains isolated from forest soil.</title>
        <authorList>
            <person name="Gao Z."/>
            <person name="Qiu L."/>
        </authorList>
    </citation>
    <scope>NUCLEOTIDE SEQUENCE [LARGE SCALE GENOMIC DNA]</scope>
    <source>
        <strain evidence="1 2">DHF22</strain>
    </source>
</reference>